<reference evidence="1" key="1">
    <citation type="submission" date="2021-05" db="EMBL/GenBank/DDBJ databases">
        <authorList>
            <person name="Alioto T."/>
            <person name="Alioto T."/>
            <person name="Gomez Garrido J."/>
        </authorList>
    </citation>
    <scope>NUCLEOTIDE SEQUENCE</scope>
</reference>
<evidence type="ECO:0000313" key="1">
    <source>
        <dbReference type="EMBL" id="CAG6533469.1"/>
    </source>
</evidence>
<dbReference type="EMBL" id="HBUE01315263">
    <property type="protein sequence ID" value="CAG6585354.1"/>
    <property type="molecule type" value="Transcribed_RNA"/>
</dbReference>
<dbReference type="EMBL" id="HBUE01208910">
    <property type="protein sequence ID" value="CAG6533469.1"/>
    <property type="molecule type" value="Transcribed_RNA"/>
</dbReference>
<dbReference type="EMBL" id="HBUE01315262">
    <property type="protein sequence ID" value="CAG6585349.1"/>
    <property type="molecule type" value="Transcribed_RNA"/>
</dbReference>
<accession>A0A8D8MM33</accession>
<organism evidence="1">
    <name type="scientific">Culex pipiens</name>
    <name type="common">House mosquito</name>
    <dbReference type="NCBI Taxonomy" id="7175"/>
    <lineage>
        <taxon>Eukaryota</taxon>
        <taxon>Metazoa</taxon>
        <taxon>Ecdysozoa</taxon>
        <taxon>Arthropoda</taxon>
        <taxon>Hexapoda</taxon>
        <taxon>Insecta</taxon>
        <taxon>Pterygota</taxon>
        <taxon>Neoptera</taxon>
        <taxon>Endopterygota</taxon>
        <taxon>Diptera</taxon>
        <taxon>Nematocera</taxon>
        <taxon>Culicoidea</taxon>
        <taxon>Culicidae</taxon>
        <taxon>Culicinae</taxon>
        <taxon>Culicini</taxon>
        <taxon>Culex</taxon>
        <taxon>Culex</taxon>
    </lineage>
</organism>
<dbReference type="EMBL" id="HBUE01208906">
    <property type="protein sequence ID" value="CAG6533451.1"/>
    <property type="molecule type" value="Transcribed_RNA"/>
</dbReference>
<name>A0A8D8MM33_CULPI</name>
<dbReference type="EMBL" id="HBUE01208911">
    <property type="protein sequence ID" value="CAG6533474.1"/>
    <property type="molecule type" value="Transcribed_RNA"/>
</dbReference>
<sequence length="166" mass="18679">MILKSIQLHDVILPKQLAVIELQQQNFLLLEAQRVENLGPGCRFGRVKLGNVKRSGQRLGGHFFQANGGGESVEKVANFFLTYIRRTVSYENSFSNRKFIQLAADISQESIVLLNNHFLLGWHAGNISRVCCSRARSVKFRHLVLFPIDPKSLDPATPSLSFVPFV</sequence>
<dbReference type="AlphaFoldDB" id="A0A8D8MM33"/>
<protein>
    <submittedName>
        <fullName evidence="1">(northern house mosquito) hypothetical protein</fullName>
    </submittedName>
</protein>
<proteinExistence type="predicted"/>
<dbReference type="EMBL" id="HBUE01208909">
    <property type="protein sequence ID" value="CAG6533464.1"/>
    <property type="molecule type" value="Transcribed_RNA"/>
</dbReference>
<dbReference type="EMBL" id="HBUE01315258">
    <property type="protein sequence ID" value="CAG6585331.1"/>
    <property type="molecule type" value="Transcribed_RNA"/>
</dbReference>
<dbReference type="EMBL" id="HBUE01315261">
    <property type="protein sequence ID" value="CAG6585344.1"/>
    <property type="molecule type" value="Transcribed_RNA"/>
</dbReference>